<feature type="transmembrane region" description="Helical" evidence="3">
    <location>
        <begin position="741"/>
        <end position="760"/>
    </location>
</feature>
<proteinExistence type="predicted"/>
<evidence type="ECO:0000313" key="6">
    <source>
        <dbReference type="Proteomes" id="UP001597073"/>
    </source>
</evidence>
<dbReference type="Gene3D" id="2.130.10.10">
    <property type="entry name" value="YVTN repeat-like/Quinoprotein amine dehydrogenase"/>
    <property type="match status" value="3"/>
</dbReference>
<dbReference type="InterPro" id="IPR011110">
    <property type="entry name" value="Reg_prop"/>
</dbReference>
<dbReference type="PANTHER" id="PTHR43547">
    <property type="entry name" value="TWO-COMPONENT HISTIDINE KINASE"/>
    <property type="match status" value="1"/>
</dbReference>
<dbReference type="SUPFAM" id="SSF50998">
    <property type="entry name" value="Quinoprotein alcohol dehydrogenase-like"/>
    <property type="match status" value="1"/>
</dbReference>
<sequence length="972" mass="110132">MRYFLDHIKKLVFCIVYFSLSTYSLIAQTLPIRSYSIQNGLPESRVYAIYLDRSGYLWTGTQSGVCSFDGLKFRIYDSLSGLPDNHVTSICGGNDKQIWFGHRSGKISCFQDGRIKVLKNAAFENTAGINQVLWQNQSLFIATDGDGVYVFTKINKDWEVQHFLTSSGLADNVVNKLCIKNKDEIWVATNKGLNILNARKREILSAVETFTGKVSAVAQRGDSLFCGTEKGLLVVEKGSIRRFPPLSNLKFNHIINAIFIGRDGELWLATNEGAIQVKGQNVKTFGRINGLLSDIIYDIGEDREHSIWLAQDDGISSFRRSPFELFNTKDGLIYNESYSIEQDAKENFWVGTRRGISIFRSNSQGIQPVRNLTRKDGLPDDFVYDLFCDSHNNMWIACAKKGAACYITSKNKIITFGHQTGLAGRQVVSINEDKKGRIWLATLDSGLAVYDYSTQKMRSLTKGKGFVSNGVWDIHRDKDGYLWFGTRDHGLIKHDPLTDAFSVIDIPGKTVNYDFASITSDKMGHIWIGTIGDGVLKYDGHRFEKYGFRNGLKSNNPYFVYCDREGQIWVGNNLGLDNFNPYTKSTINYLENDGFLGIETNQNAIYESGNGDLWIGTVKGLMHYKRQSERSRSVAPLVHISKKQVFFKDDSFQNTVLKHNQNYITFEYTGVSLNNAEKIIYKYKLAGLSDKWSPGISDARVSYANLSPGDYVFMVKAGFPNGNWSSPASYSFKIISPFYRTWWFIVLSATLLYLIGCWIYQYRVEQLLKFQTMRNKIASDLHDDMGSALTSISILSEVADQQLKREGIQDTREIIGHIANHSRTMLEAMEDIVWAVDPRNDQFNDLFIRMREYAIPLLEARNIDFNIDMDSGVEDVPLLMAHRRNIYLIFKEAINNILKHANCSKLEATVKKEGKKIIMTIADNGRGFDSSVRNKRNGLKNLKKRAAEMNAQLDVISTKGEGTLIKLLINIL</sequence>
<dbReference type="Pfam" id="PF02518">
    <property type="entry name" value="HATPase_c"/>
    <property type="match status" value="1"/>
</dbReference>
<keyword evidence="3" id="KW-0472">Membrane</keyword>
<dbReference type="InterPro" id="IPR011712">
    <property type="entry name" value="Sig_transdc_His_kin_sub3_dim/P"/>
</dbReference>
<dbReference type="InterPro" id="IPR005467">
    <property type="entry name" value="His_kinase_dom"/>
</dbReference>
<dbReference type="RefSeq" id="WP_377145173.1">
    <property type="nucleotide sequence ID" value="NZ_JBHTIA010000013.1"/>
</dbReference>
<dbReference type="Pfam" id="PF07495">
    <property type="entry name" value="Y_Y_Y"/>
    <property type="match status" value="1"/>
</dbReference>
<dbReference type="Gene3D" id="3.30.565.10">
    <property type="entry name" value="Histidine kinase-like ATPase, C-terminal domain"/>
    <property type="match status" value="1"/>
</dbReference>
<keyword evidence="6" id="KW-1185">Reference proteome</keyword>
<feature type="domain" description="Histidine kinase" evidence="4">
    <location>
        <begin position="780"/>
        <end position="972"/>
    </location>
</feature>
<gene>
    <name evidence="5" type="ORF">ACFQZI_18560</name>
</gene>
<keyword evidence="2" id="KW-0175">Coiled coil</keyword>
<evidence type="ECO:0000256" key="1">
    <source>
        <dbReference type="ARBA" id="ARBA00022553"/>
    </source>
</evidence>
<dbReference type="InterPro" id="IPR011047">
    <property type="entry name" value="Quinoprotein_ADH-like_sf"/>
</dbReference>
<dbReference type="EMBL" id="JBHTIA010000013">
    <property type="protein sequence ID" value="MFD0766868.1"/>
    <property type="molecule type" value="Genomic_DNA"/>
</dbReference>
<dbReference type="PANTHER" id="PTHR43547:SF2">
    <property type="entry name" value="HYBRID SIGNAL TRANSDUCTION HISTIDINE KINASE C"/>
    <property type="match status" value="1"/>
</dbReference>
<evidence type="ECO:0000256" key="3">
    <source>
        <dbReference type="SAM" id="Phobius"/>
    </source>
</evidence>
<dbReference type="Pfam" id="PF07494">
    <property type="entry name" value="Reg_prop"/>
    <property type="match status" value="5"/>
</dbReference>
<reference evidence="6" key="1">
    <citation type="journal article" date="2019" name="Int. J. Syst. Evol. Microbiol.">
        <title>The Global Catalogue of Microorganisms (GCM) 10K type strain sequencing project: providing services to taxonomists for standard genome sequencing and annotation.</title>
        <authorList>
            <consortium name="The Broad Institute Genomics Platform"/>
            <consortium name="The Broad Institute Genome Sequencing Center for Infectious Disease"/>
            <person name="Wu L."/>
            <person name="Ma J."/>
        </authorList>
    </citation>
    <scope>NUCLEOTIDE SEQUENCE [LARGE SCALE GENOMIC DNA]</scope>
    <source>
        <strain evidence="6">CCUG 60742</strain>
    </source>
</reference>
<dbReference type="InterPro" id="IPR036890">
    <property type="entry name" value="HATPase_C_sf"/>
</dbReference>
<dbReference type="Gene3D" id="2.60.40.10">
    <property type="entry name" value="Immunoglobulins"/>
    <property type="match status" value="1"/>
</dbReference>
<dbReference type="InterPro" id="IPR015943">
    <property type="entry name" value="WD40/YVTN_repeat-like_dom_sf"/>
</dbReference>
<organism evidence="5 6">
    <name type="scientific">Mucilaginibacter lutimaris</name>
    <dbReference type="NCBI Taxonomy" id="931629"/>
    <lineage>
        <taxon>Bacteria</taxon>
        <taxon>Pseudomonadati</taxon>
        <taxon>Bacteroidota</taxon>
        <taxon>Sphingobacteriia</taxon>
        <taxon>Sphingobacteriales</taxon>
        <taxon>Sphingobacteriaceae</taxon>
        <taxon>Mucilaginibacter</taxon>
    </lineage>
</organism>
<keyword evidence="1" id="KW-0597">Phosphoprotein</keyword>
<dbReference type="InterPro" id="IPR013783">
    <property type="entry name" value="Ig-like_fold"/>
</dbReference>
<keyword evidence="3" id="KW-1133">Transmembrane helix</keyword>
<dbReference type="SUPFAM" id="SSF63829">
    <property type="entry name" value="Calcium-dependent phosphotriesterase"/>
    <property type="match status" value="2"/>
</dbReference>
<evidence type="ECO:0000256" key="2">
    <source>
        <dbReference type="SAM" id="Coils"/>
    </source>
</evidence>
<evidence type="ECO:0000313" key="5">
    <source>
        <dbReference type="EMBL" id="MFD0766868.1"/>
    </source>
</evidence>
<dbReference type="Pfam" id="PF07730">
    <property type="entry name" value="HisKA_3"/>
    <property type="match status" value="1"/>
</dbReference>
<dbReference type="Proteomes" id="UP001597073">
    <property type="component" value="Unassembled WGS sequence"/>
</dbReference>
<dbReference type="CDD" id="cd16917">
    <property type="entry name" value="HATPase_UhpB-NarQ-NarX-like"/>
    <property type="match status" value="1"/>
</dbReference>
<feature type="coiled-coil region" evidence="2">
    <location>
        <begin position="932"/>
        <end position="959"/>
    </location>
</feature>
<name>A0ABW2ZKS6_9SPHI</name>
<evidence type="ECO:0000259" key="4">
    <source>
        <dbReference type="PROSITE" id="PS50109"/>
    </source>
</evidence>
<dbReference type="PROSITE" id="PS50109">
    <property type="entry name" value="HIS_KIN"/>
    <property type="match status" value="1"/>
</dbReference>
<dbReference type="InterPro" id="IPR003594">
    <property type="entry name" value="HATPase_dom"/>
</dbReference>
<dbReference type="Gene3D" id="1.20.5.1930">
    <property type="match status" value="1"/>
</dbReference>
<dbReference type="InterPro" id="IPR011123">
    <property type="entry name" value="Y_Y_Y"/>
</dbReference>
<dbReference type="SUPFAM" id="SSF55874">
    <property type="entry name" value="ATPase domain of HSP90 chaperone/DNA topoisomerase II/histidine kinase"/>
    <property type="match status" value="1"/>
</dbReference>
<comment type="caution">
    <text evidence="5">The sequence shown here is derived from an EMBL/GenBank/DDBJ whole genome shotgun (WGS) entry which is preliminary data.</text>
</comment>
<protein>
    <submittedName>
        <fullName evidence="5">Two-component regulator propeller domain-containing protein</fullName>
    </submittedName>
</protein>
<accession>A0ABW2ZKS6</accession>
<keyword evidence="3" id="KW-0812">Transmembrane</keyword>